<dbReference type="HOGENOM" id="CLU_600809_0_0_2"/>
<dbReference type="Pfam" id="PF14130">
    <property type="entry name" value="Cap4_nuclease"/>
    <property type="match status" value="1"/>
</dbReference>
<dbReference type="InterPro" id="IPR027417">
    <property type="entry name" value="P-loop_NTPase"/>
</dbReference>
<organism evidence="3 4">
    <name type="scientific">Methanosarcina horonobensis HB-1 = JCM 15518</name>
    <dbReference type="NCBI Taxonomy" id="1434110"/>
    <lineage>
        <taxon>Archaea</taxon>
        <taxon>Methanobacteriati</taxon>
        <taxon>Methanobacteriota</taxon>
        <taxon>Stenosarchaea group</taxon>
        <taxon>Methanomicrobia</taxon>
        <taxon>Methanosarcinales</taxon>
        <taxon>Methanosarcinaceae</taxon>
        <taxon>Methanosarcina</taxon>
    </lineage>
</organism>
<feature type="domain" description="Novel STAND NTPase 5" evidence="2">
    <location>
        <begin position="271"/>
        <end position="407"/>
    </location>
</feature>
<accession>A0A0E3SCU7</accession>
<protein>
    <submittedName>
        <fullName evidence="3">Uncharacterized protein</fullName>
    </submittedName>
</protein>
<dbReference type="EMBL" id="CP009516">
    <property type="protein sequence ID" value="AKB77827.1"/>
    <property type="molecule type" value="Genomic_DNA"/>
</dbReference>
<dbReference type="Proteomes" id="UP000033101">
    <property type="component" value="Chromosome"/>
</dbReference>
<reference evidence="3 4" key="1">
    <citation type="submission" date="2014-07" db="EMBL/GenBank/DDBJ databases">
        <title>Methanogenic archaea and the global carbon cycle.</title>
        <authorList>
            <person name="Henriksen J.R."/>
            <person name="Luke J."/>
            <person name="Reinhart S."/>
            <person name="Benedict M.N."/>
            <person name="Youngblut N.D."/>
            <person name="Metcalf M.E."/>
            <person name="Whitaker R.J."/>
            <person name="Metcalf W.W."/>
        </authorList>
    </citation>
    <scope>NUCLEOTIDE SEQUENCE [LARGE SCALE GENOMIC DNA]</scope>
    <source>
        <strain evidence="3 4">HB-1</strain>
    </source>
</reference>
<evidence type="ECO:0000313" key="3">
    <source>
        <dbReference type="EMBL" id="AKB77827.1"/>
    </source>
</evidence>
<dbReference type="PATRIC" id="fig|1434110.4.peg.1671"/>
<dbReference type="Gene3D" id="3.40.50.300">
    <property type="entry name" value="P-loop containing nucleotide triphosphate hydrolases"/>
    <property type="match status" value="1"/>
</dbReference>
<feature type="domain" description="CD-NTase associated protein 4-like DNA endonuclease" evidence="1">
    <location>
        <begin position="27"/>
        <end position="158"/>
    </location>
</feature>
<dbReference type="SUPFAM" id="SSF52540">
    <property type="entry name" value="P-loop containing nucleoside triphosphate hydrolases"/>
    <property type="match status" value="1"/>
</dbReference>
<evidence type="ECO:0000313" key="4">
    <source>
        <dbReference type="Proteomes" id="UP000033101"/>
    </source>
</evidence>
<gene>
    <name evidence="3" type="ORF">MSHOH_1344</name>
</gene>
<evidence type="ECO:0000259" key="1">
    <source>
        <dbReference type="Pfam" id="PF14130"/>
    </source>
</evidence>
<dbReference type="RefSeq" id="WP_048138480.1">
    <property type="nucleotide sequence ID" value="NZ_CP009516.1"/>
</dbReference>
<dbReference type="AlphaFoldDB" id="A0A0E3SCU7"/>
<dbReference type="InterPro" id="IPR057574">
    <property type="entry name" value="nSTAND_NTPase5_dom"/>
</dbReference>
<name>A0A0E3SCU7_9EURY</name>
<evidence type="ECO:0000259" key="2">
    <source>
        <dbReference type="Pfam" id="PF25199"/>
    </source>
</evidence>
<keyword evidence="4" id="KW-1185">Reference proteome</keyword>
<dbReference type="Pfam" id="PF25199">
    <property type="entry name" value="nSTAND_NTPase5"/>
    <property type="match status" value="1"/>
</dbReference>
<dbReference type="InterPro" id="IPR025382">
    <property type="entry name" value="Cap4-like_endonuclease_dom"/>
</dbReference>
<dbReference type="KEGG" id="mhor:MSHOH_1344"/>
<sequence>MSKSKRKKGKVTSKNSYDLTKVENSRDGGAVALTGFDYQCLYSCYTLLKFLRDETALIRLEGLEDIDTYVLEKTKHIEHIQVKYSENRQDASYLKSILKNFLEVYLHDISNNSRAFVLIYDFNIADGNFKKLVNRRDDEKLDNNAIEYWTNIIKQIQESTPYWNWERYRFGDFIRCLKFERVNRGSIKASIEPMLIERYDISTGNEILYARSLFYLCFSKMKNRESIDKSELDKYILEVREDINRGAVNPAVHWIKPIDFRKISASNDGMYYEGKKADPADIVAGLPVPRPDLENKIKSTINDSTIIIIKSSSGQGKTTLAWRVAYELSNNYSVYLLSWCMDSKELDSIVEYIRSRIKVGELPLIVLDNLDAQLKEWNRLAQILQMHVGSNYRLLITTRESDWYLYSGDQSNRELPLPKLFAKLRVLREELPESPLRLMATSHTGSSPRSAGDGI</sequence>
<dbReference type="GeneID" id="24830527"/>
<dbReference type="GO" id="GO:0004518">
    <property type="term" value="F:nuclease activity"/>
    <property type="evidence" value="ECO:0007669"/>
    <property type="project" value="InterPro"/>
</dbReference>
<proteinExistence type="predicted"/>